<organism evidence="2">
    <name type="scientific">uncultured Caudovirales phage</name>
    <dbReference type="NCBI Taxonomy" id="2100421"/>
    <lineage>
        <taxon>Viruses</taxon>
        <taxon>Duplodnaviria</taxon>
        <taxon>Heunggongvirae</taxon>
        <taxon>Uroviricota</taxon>
        <taxon>Caudoviricetes</taxon>
        <taxon>Peduoviridae</taxon>
        <taxon>Maltschvirus</taxon>
        <taxon>Maltschvirus maltsch</taxon>
    </lineage>
</organism>
<sequence>MQLGITFDFEKADATGRYVRGWASVVHKDGAPVEDSEGDVIEIDELRKAAHAFITDARVAKLKHSGDAIGEVVESVIVDDAFAKNFGITDSRRGWWIGMAINDPDIQARVRKGEFRAFSIGGTGKREAM</sequence>
<gene>
    <name evidence="2" type="ORF">UFOVP1040_88</name>
</gene>
<feature type="domain" description="Phage-like element PBSX protein XkdF" evidence="1">
    <location>
        <begin position="33"/>
        <end position="126"/>
    </location>
</feature>
<accession>A0A6J5QE52</accession>
<dbReference type="EMBL" id="LR796994">
    <property type="protein sequence ID" value="CAB4180616.1"/>
    <property type="molecule type" value="Genomic_DNA"/>
</dbReference>
<protein>
    <submittedName>
        <fullName evidence="2">Phage-like element PBSX protein, XkdF</fullName>
    </submittedName>
</protein>
<evidence type="ECO:0000259" key="1">
    <source>
        <dbReference type="Pfam" id="PF14550"/>
    </source>
</evidence>
<name>A0A6J5QE52_9CAUD</name>
<dbReference type="InterPro" id="IPR027924">
    <property type="entry name" value="XkdF"/>
</dbReference>
<proteinExistence type="predicted"/>
<dbReference type="Pfam" id="PF14550">
    <property type="entry name" value="Peptidase_S78_2"/>
    <property type="match status" value="1"/>
</dbReference>
<reference evidence="2" key="1">
    <citation type="submission" date="2020-05" db="EMBL/GenBank/DDBJ databases">
        <authorList>
            <person name="Chiriac C."/>
            <person name="Salcher M."/>
            <person name="Ghai R."/>
            <person name="Kavagutti S V."/>
        </authorList>
    </citation>
    <scope>NUCLEOTIDE SEQUENCE</scope>
</reference>
<evidence type="ECO:0000313" key="2">
    <source>
        <dbReference type="EMBL" id="CAB4180616.1"/>
    </source>
</evidence>